<accession>A0A4Z2EYN3</accession>
<evidence type="ECO:0000313" key="3">
    <source>
        <dbReference type="Proteomes" id="UP000314294"/>
    </source>
</evidence>
<keyword evidence="3" id="KW-1185">Reference proteome</keyword>
<dbReference type="Proteomes" id="UP000314294">
    <property type="component" value="Unassembled WGS sequence"/>
</dbReference>
<organism evidence="2 3">
    <name type="scientific">Liparis tanakae</name>
    <name type="common">Tanaka's snailfish</name>
    <dbReference type="NCBI Taxonomy" id="230148"/>
    <lineage>
        <taxon>Eukaryota</taxon>
        <taxon>Metazoa</taxon>
        <taxon>Chordata</taxon>
        <taxon>Craniata</taxon>
        <taxon>Vertebrata</taxon>
        <taxon>Euteleostomi</taxon>
        <taxon>Actinopterygii</taxon>
        <taxon>Neopterygii</taxon>
        <taxon>Teleostei</taxon>
        <taxon>Neoteleostei</taxon>
        <taxon>Acanthomorphata</taxon>
        <taxon>Eupercaria</taxon>
        <taxon>Perciformes</taxon>
        <taxon>Cottioidei</taxon>
        <taxon>Cottales</taxon>
        <taxon>Liparidae</taxon>
        <taxon>Liparis</taxon>
    </lineage>
</organism>
<gene>
    <name evidence="2" type="ORF">EYF80_056198</name>
</gene>
<proteinExistence type="predicted"/>
<comment type="caution">
    <text evidence="2">The sequence shown here is derived from an EMBL/GenBank/DDBJ whole genome shotgun (WGS) entry which is preliminary data.</text>
</comment>
<dbReference type="AlphaFoldDB" id="A0A4Z2EYN3"/>
<feature type="region of interest" description="Disordered" evidence="1">
    <location>
        <begin position="1"/>
        <end position="51"/>
    </location>
</feature>
<name>A0A4Z2EYN3_9TELE</name>
<reference evidence="2 3" key="1">
    <citation type="submission" date="2019-03" db="EMBL/GenBank/DDBJ databases">
        <title>First draft genome of Liparis tanakae, snailfish: a comprehensive survey of snailfish specific genes.</title>
        <authorList>
            <person name="Kim W."/>
            <person name="Song I."/>
            <person name="Jeong J.-H."/>
            <person name="Kim D."/>
            <person name="Kim S."/>
            <person name="Ryu S."/>
            <person name="Song J.Y."/>
            <person name="Lee S.K."/>
        </authorList>
    </citation>
    <scope>NUCLEOTIDE SEQUENCE [LARGE SCALE GENOMIC DNA]</scope>
    <source>
        <tissue evidence="2">Muscle</tissue>
    </source>
</reference>
<evidence type="ECO:0000313" key="2">
    <source>
        <dbReference type="EMBL" id="TNN33641.1"/>
    </source>
</evidence>
<evidence type="ECO:0000256" key="1">
    <source>
        <dbReference type="SAM" id="MobiDB-lite"/>
    </source>
</evidence>
<dbReference type="EMBL" id="SRLO01002175">
    <property type="protein sequence ID" value="TNN33641.1"/>
    <property type="molecule type" value="Genomic_DNA"/>
</dbReference>
<protein>
    <submittedName>
        <fullName evidence="2">Uncharacterized protein</fullName>
    </submittedName>
</protein>
<sequence>MAARLSQRRADSPLPRYSVSSQDSGLGAKDSGASQQVRPRASDASASGRKRSANICSCLRALLSLSTAERCC</sequence>